<protein>
    <submittedName>
        <fullName evidence="2">Uncharacterized protein</fullName>
    </submittedName>
</protein>
<comment type="caution">
    <text evidence="2">The sequence shown here is derived from an EMBL/GenBank/DDBJ whole genome shotgun (WGS) entry which is preliminary data.</text>
</comment>
<feature type="transmembrane region" description="Helical" evidence="1">
    <location>
        <begin position="12"/>
        <end position="29"/>
    </location>
</feature>
<accession>A0ABV9PZQ9</accession>
<keyword evidence="3" id="KW-1185">Reference proteome</keyword>
<keyword evidence="1" id="KW-0812">Transmembrane</keyword>
<name>A0ABV9PZQ9_9BACL</name>
<keyword evidence="1" id="KW-0472">Membrane</keyword>
<evidence type="ECO:0000313" key="2">
    <source>
        <dbReference type="EMBL" id="MFC4767290.1"/>
    </source>
</evidence>
<evidence type="ECO:0000256" key="1">
    <source>
        <dbReference type="SAM" id="Phobius"/>
    </source>
</evidence>
<organism evidence="2 3">
    <name type="scientific">Effusibacillus consociatus</name>
    <dbReference type="NCBI Taxonomy" id="1117041"/>
    <lineage>
        <taxon>Bacteria</taxon>
        <taxon>Bacillati</taxon>
        <taxon>Bacillota</taxon>
        <taxon>Bacilli</taxon>
        <taxon>Bacillales</taxon>
        <taxon>Alicyclobacillaceae</taxon>
        <taxon>Effusibacillus</taxon>
    </lineage>
</organism>
<evidence type="ECO:0000313" key="3">
    <source>
        <dbReference type="Proteomes" id="UP001596002"/>
    </source>
</evidence>
<gene>
    <name evidence="2" type="ORF">ACFO8Q_07930</name>
</gene>
<dbReference type="RefSeq" id="WP_380025210.1">
    <property type="nucleotide sequence ID" value="NZ_JBHSHC010000052.1"/>
</dbReference>
<reference evidence="3" key="1">
    <citation type="journal article" date="2019" name="Int. J. Syst. Evol. Microbiol.">
        <title>The Global Catalogue of Microorganisms (GCM) 10K type strain sequencing project: providing services to taxonomists for standard genome sequencing and annotation.</title>
        <authorList>
            <consortium name="The Broad Institute Genomics Platform"/>
            <consortium name="The Broad Institute Genome Sequencing Center for Infectious Disease"/>
            <person name="Wu L."/>
            <person name="Ma J."/>
        </authorList>
    </citation>
    <scope>NUCLEOTIDE SEQUENCE [LARGE SCALE GENOMIC DNA]</scope>
    <source>
        <strain evidence="3">WYCCWR 12678</strain>
    </source>
</reference>
<dbReference type="EMBL" id="JBHSHC010000052">
    <property type="protein sequence ID" value="MFC4767290.1"/>
    <property type="molecule type" value="Genomic_DNA"/>
</dbReference>
<keyword evidence="1" id="KW-1133">Transmembrane helix</keyword>
<sequence>MNRNLFKGRIVRLLLAGILICTGAGWGYYHFVMTPQYDSVTNATRL</sequence>
<proteinExistence type="predicted"/>
<dbReference type="Proteomes" id="UP001596002">
    <property type="component" value="Unassembled WGS sequence"/>
</dbReference>